<dbReference type="PROSITE" id="PS50845">
    <property type="entry name" value="RETICULON"/>
    <property type="match status" value="1"/>
</dbReference>
<dbReference type="GO" id="GO:0005789">
    <property type="term" value="C:endoplasmic reticulum membrane"/>
    <property type="evidence" value="ECO:0007669"/>
    <property type="project" value="UniProtKB-SubCell"/>
</dbReference>
<keyword evidence="5 6" id="KW-0472">Membrane</keyword>
<keyword evidence="10" id="KW-1185">Reference proteome</keyword>
<comment type="caution">
    <text evidence="9">The sequence shown here is derived from an EMBL/GenBank/DDBJ whole genome shotgun (WGS) entry which is preliminary data.</text>
</comment>
<protein>
    <recommendedName>
        <fullName evidence="6">Reticulon-like protein</fullName>
    </recommendedName>
</protein>
<feature type="transmembrane region" description="Helical" evidence="6">
    <location>
        <begin position="117"/>
        <end position="136"/>
    </location>
</feature>
<evidence type="ECO:0000256" key="5">
    <source>
        <dbReference type="ARBA" id="ARBA00023136"/>
    </source>
</evidence>
<feature type="transmembrane region" description="Helical" evidence="6">
    <location>
        <begin position="209"/>
        <end position="226"/>
    </location>
</feature>
<feature type="domain" description="Reticulon" evidence="8">
    <location>
        <begin position="104"/>
        <end position="301"/>
    </location>
</feature>
<dbReference type="EMBL" id="NAJL01000001">
    <property type="protein sequence ID" value="TKA34245.1"/>
    <property type="molecule type" value="Genomic_DNA"/>
</dbReference>
<keyword evidence="2 6" id="KW-0812">Transmembrane</keyword>
<evidence type="ECO:0000313" key="10">
    <source>
        <dbReference type="Proteomes" id="UP000308549"/>
    </source>
</evidence>
<keyword evidence="3 6" id="KW-0256">Endoplasmic reticulum</keyword>
<dbReference type="Pfam" id="PF02453">
    <property type="entry name" value="Reticulon"/>
    <property type="match status" value="1"/>
</dbReference>
<evidence type="ECO:0000256" key="4">
    <source>
        <dbReference type="ARBA" id="ARBA00022989"/>
    </source>
</evidence>
<evidence type="ECO:0000256" key="6">
    <source>
        <dbReference type="RuleBase" id="RU363132"/>
    </source>
</evidence>
<reference evidence="9 10" key="1">
    <citation type="submission" date="2017-03" db="EMBL/GenBank/DDBJ databases">
        <title>Genomes of endolithic fungi from Antarctica.</title>
        <authorList>
            <person name="Coleine C."/>
            <person name="Masonjones S."/>
            <person name="Stajich J.E."/>
        </authorList>
    </citation>
    <scope>NUCLEOTIDE SEQUENCE [LARGE SCALE GENOMIC DNA]</scope>
    <source>
        <strain evidence="9 10">CCFEE 6315</strain>
    </source>
</reference>
<evidence type="ECO:0000256" key="3">
    <source>
        <dbReference type="ARBA" id="ARBA00022824"/>
    </source>
</evidence>
<feature type="region of interest" description="Disordered" evidence="7">
    <location>
        <begin position="322"/>
        <end position="365"/>
    </location>
</feature>
<feature type="compositionally biased region" description="Basic and acidic residues" evidence="7">
    <location>
        <begin position="322"/>
        <end position="333"/>
    </location>
</feature>
<feature type="transmembrane region" description="Helical" evidence="6">
    <location>
        <begin position="232"/>
        <end position="250"/>
    </location>
</feature>
<organism evidence="9 10">
    <name type="scientific">Salinomyces thailandicus</name>
    <dbReference type="NCBI Taxonomy" id="706561"/>
    <lineage>
        <taxon>Eukaryota</taxon>
        <taxon>Fungi</taxon>
        <taxon>Dikarya</taxon>
        <taxon>Ascomycota</taxon>
        <taxon>Pezizomycotina</taxon>
        <taxon>Dothideomycetes</taxon>
        <taxon>Dothideomycetidae</taxon>
        <taxon>Mycosphaerellales</taxon>
        <taxon>Teratosphaeriaceae</taxon>
        <taxon>Salinomyces</taxon>
    </lineage>
</organism>
<feature type="compositionally biased region" description="Polar residues" evidence="7">
    <location>
        <begin position="1"/>
        <end position="56"/>
    </location>
</feature>
<dbReference type="OrthoDB" id="567788at2759"/>
<keyword evidence="4 6" id="KW-1133">Transmembrane helix</keyword>
<dbReference type="AlphaFoldDB" id="A0A4U0UI28"/>
<accession>A0A4U0UI28</accession>
<name>A0A4U0UI28_9PEZI</name>
<sequence>MAEQPNEQTSYSELNNSTPSDGNSNAASAIENAKNTFAQNAQATMNSIQNSQTVQNIRDGPAAEKARQEATQTKNEFSNLASSRQTPNTQTATGQNLTHYHSFFYNLLSWENPRATAISYALIVVSIFTTRYIPLARYGLKLTWMVLGIMAAAEIAGKTVMDQGLSSKLRPKKYFVIPRETLESMMEDATELVNFFVIEFQRVVFAENVNVTVAAFFASLLTYYLVKVTPAWGMALLFTTVIYFAPLAYITNKEVIDEHLNNAGKIVNQQTQQVRDLASQQTSRAMETSSSMMKQYGARAQEALGQAKQAAVDKGVVTQETADKVAGKTESTVKGENFPEAPKTEPTGPDTVQAEHATPEAMPAQ</sequence>
<evidence type="ECO:0000256" key="7">
    <source>
        <dbReference type="SAM" id="MobiDB-lite"/>
    </source>
</evidence>
<feature type="region of interest" description="Disordered" evidence="7">
    <location>
        <begin position="1"/>
        <end position="93"/>
    </location>
</feature>
<feature type="compositionally biased region" description="Polar residues" evidence="7">
    <location>
        <begin position="69"/>
        <end position="93"/>
    </location>
</feature>
<dbReference type="Proteomes" id="UP000308549">
    <property type="component" value="Unassembled WGS sequence"/>
</dbReference>
<evidence type="ECO:0000259" key="8">
    <source>
        <dbReference type="PROSITE" id="PS50845"/>
    </source>
</evidence>
<evidence type="ECO:0000256" key="2">
    <source>
        <dbReference type="ARBA" id="ARBA00022692"/>
    </source>
</evidence>
<dbReference type="InterPro" id="IPR003388">
    <property type="entry name" value="Reticulon"/>
</dbReference>
<evidence type="ECO:0000313" key="9">
    <source>
        <dbReference type="EMBL" id="TKA34245.1"/>
    </source>
</evidence>
<gene>
    <name evidence="9" type="ORF">B0A50_00225</name>
</gene>
<comment type="subcellular location">
    <subcellularLocation>
        <location evidence="1 6">Endoplasmic reticulum membrane</location>
        <topology evidence="1 6">Multi-pass membrane protein</topology>
    </subcellularLocation>
</comment>
<proteinExistence type="predicted"/>
<evidence type="ECO:0000256" key="1">
    <source>
        <dbReference type="ARBA" id="ARBA00004477"/>
    </source>
</evidence>